<dbReference type="Pfam" id="PF08543">
    <property type="entry name" value="Phos_pyr_kin"/>
    <property type="match status" value="1"/>
</dbReference>
<dbReference type="SUPFAM" id="SSF53613">
    <property type="entry name" value="Ribokinase-like"/>
    <property type="match status" value="1"/>
</dbReference>
<keyword evidence="4" id="KW-0547">Nucleotide-binding</keyword>
<evidence type="ECO:0000259" key="7">
    <source>
        <dbReference type="Pfam" id="PF08543"/>
    </source>
</evidence>
<protein>
    <recommendedName>
        <fullName evidence="2">pyridoxal kinase</fullName>
        <ecNumber evidence="2">2.7.1.35</ecNumber>
    </recommendedName>
</protein>
<accession>A0A084QQT3</accession>
<evidence type="ECO:0000256" key="3">
    <source>
        <dbReference type="ARBA" id="ARBA00022679"/>
    </source>
</evidence>
<organism evidence="8 9">
    <name type="scientific">Stachybotrys chlorohalonatus (strain IBT 40285)</name>
    <dbReference type="NCBI Taxonomy" id="1283841"/>
    <lineage>
        <taxon>Eukaryota</taxon>
        <taxon>Fungi</taxon>
        <taxon>Dikarya</taxon>
        <taxon>Ascomycota</taxon>
        <taxon>Pezizomycotina</taxon>
        <taxon>Sordariomycetes</taxon>
        <taxon>Hypocreomycetidae</taxon>
        <taxon>Hypocreales</taxon>
        <taxon>Stachybotryaceae</taxon>
        <taxon>Stachybotrys</taxon>
    </lineage>
</organism>
<keyword evidence="3" id="KW-0808">Transferase</keyword>
<sequence>MSNSGPAVPVTRVLAVASHVVSGYVGNKIAVFVLQSLGCDVAALNTVQFSNHTGYKQFKGTKVSAQEITDLFDGLKQSYLDDFDMMLSGYIPGAEAVAAVGDIARELKEKSRSTPGSFFWVLDPVMGDNGKLYVAEEVVPAYKSLLQYADLMLPNQFEAEVLSGVQIVDMDSLASAIQALHDTYRIPHIVITSVKFPAPGQPSPQLSVVGSSMSSDGRARLFKIVFPAIDCYFSGTGDMFAALMVVRMREAVTAVPGLGARASWLSGDDTATLDLPLARAAEKVLASMHEVLSRTSEAMKDIVEQTIDGQVGKLDGSEKMGHLVQTKAAELQLVRHPECLRSPTVEFKAKVM</sequence>
<dbReference type="EC" id="2.7.1.35" evidence="2"/>
<dbReference type="InterPro" id="IPR013749">
    <property type="entry name" value="PM/HMP-P_kinase-1"/>
</dbReference>
<keyword evidence="6" id="KW-0067">ATP-binding</keyword>
<dbReference type="Gene3D" id="3.40.1190.20">
    <property type="match status" value="1"/>
</dbReference>
<name>A0A084QQT3_STAC4</name>
<dbReference type="PANTHER" id="PTHR10534:SF2">
    <property type="entry name" value="PYRIDOXAL KINASE"/>
    <property type="match status" value="1"/>
</dbReference>
<dbReference type="GO" id="GO:0005829">
    <property type="term" value="C:cytosol"/>
    <property type="evidence" value="ECO:0007669"/>
    <property type="project" value="TreeGrafter"/>
</dbReference>
<dbReference type="InParanoid" id="A0A084QQT3"/>
<evidence type="ECO:0000256" key="6">
    <source>
        <dbReference type="ARBA" id="ARBA00022840"/>
    </source>
</evidence>
<dbReference type="Proteomes" id="UP000028524">
    <property type="component" value="Unassembled WGS sequence"/>
</dbReference>
<dbReference type="OMA" id="WEGLKQS"/>
<evidence type="ECO:0000313" key="8">
    <source>
        <dbReference type="EMBL" id="KFA66318.1"/>
    </source>
</evidence>
<evidence type="ECO:0000256" key="2">
    <source>
        <dbReference type="ARBA" id="ARBA00012104"/>
    </source>
</evidence>
<evidence type="ECO:0000256" key="4">
    <source>
        <dbReference type="ARBA" id="ARBA00022741"/>
    </source>
</evidence>
<evidence type="ECO:0000256" key="5">
    <source>
        <dbReference type="ARBA" id="ARBA00022777"/>
    </source>
</evidence>
<dbReference type="HOGENOM" id="CLU_046496_0_0_1"/>
<dbReference type="CDD" id="cd01173">
    <property type="entry name" value="pyridoxal_pyridoxamine_kinase"/>
    <property type="match status" value="1"/>
</dbReference>
<feature type="domain" description="Pyridoxamine kinase/Phosphomethylpyrimidine kinase" evidence="7">
    <location>
        <begin position="119"/>
        <end position="243"/>
    </location>
</feature>
<keyword evidence="9" id="KW-1185">Reference proteome</keyword>
<dbReference type="GO" id="GO:0008478">
    <property type="term" value="F:pyridoxal kinase activity"/>
    <property type="evidence" value="ECO:0007669"/>
    <property type="project" value="UniProtKB-EC"/>
</dbReference>
<comment type="similarity">
    <text evidence="1">Belongs to the pyridoxine kinase family.</text>
</comment>
<dbReference type="InterPro" id="IPR004625">
    <property type="entry name" value="PyrdxlKinase"/>
</dbReference>
<dbReference type="InterPro" id="IPR029056">
    <property type="entry name" value="Ribokinase-like"/>
</dbReference>
<dbReference type="FunCoup" id="A0A084QQT3">
    <property type="interactions" value="289"/>
</dbReference>
<proteinExistence type="inferred from homology"/>
<evidence type="ECO:0000313" key="9">
    <source>
        <dbReference type="Proteomes" id="UP000028524"/>
    </source>
</evidence>
<reference evidence="8 9" key="1">
    <citation type="journal article" date="2014" name="BMC Genomics">
        <title>Comparative genome sequencing reveals chemotype-specific gene clusters in the toxigenic black mold Stachybotrys.</title>
        <authorList>
            <person name="Semeiks J."/>
            <person name="Borek D."/>
            <person name="Otwinowski Z."/>
            <person name="Grishin N.V."/>
        </authorList>
    </citation>
    <scope>NUCLEOTIDE SEQUENCE [LARGE SCALE GENOMIC DNA]</scope>
    <source>
        <strain evidence="8 9">IBT 40285</strain>
    </source>
</reference>
<dbReference type="OrthoDB" id="2104723at2759"/>
<dbReference type="GO" id="GO:0009443">
    <property type="term" value="P:pyridoxal 5'-phosphate salvage"/>
    <property type="evidence" value="ECO:0007669"/>
    <property type="project" value="InterPro"/>
</dbReference>
<dbReference type="PANTHER" id="PTHR10534">
    <property type="entry name" value="PYRIDOXAL KINASE"/>
    <property type="match status" value="1"/>
</dbReference>
<dbReference type="EMBL" id="KL660462">
    <property type="protein sequence ID" value="KFA66318.1"/>
    <property type="molecule type" value="Genomic_DNA"/>
</dbReference>
<dbReference type="AlphaFoldDB" id="A0A084QQT3"/>
<dbReference type="GO" id="GO:0005524">
    <property type="term" value="F:ATP binding"/>
    <property type="evidence" value="ECO:0007669"/>
    <property type="project" value="UniProtKB-KW"/>
</dbReference>
<keyword evidence="5" id="KW-0418">Kinase</keyword>
<gene>
    <name evidence="8" type="ORF">S40285_01909</name>
</gene>
<dbReference type="STRING" id="1283841.A0A084QQT3"/>
<evidence type="ECO:0000256" key="1">
    <source>
        <dbReference type="ARBA" id="ARBA00008805"/>
    </source>
</evidence>
<dbReference type="NCBIfam" id="TIGR00687">
    <property type="entry name" value="pyridox_kin"/>
    <property type="match status" value="1"/>
</dbReference>